<evidence type="ECO:0000313" key="1">
    <source>
        <dbReference type="EMBL" id="CAD0193994.1"/>
    </source>
</evidence>
<sequence>MEFVFSICIIQPLKDFQFTKSSFVHNLIVPNDLHSDICVIPGLVSGANDVGEHTLPGVTIHCVSVVQILTNANSIISFSIIPIIGQRWIFQCIFIFRLSGSWCINIVEVVLISKHIPFPTLN</sequence>
<dbReference type="EMBL" id="LR824004">
    <property type="protein sequence ID" value="CAD0193994.1"/>
    <property type="molecule type" value="Genomic_DNA"/>
</dbReference>
<reference evidence="1" key="1">
    <citation type="submission" date="2021-12" db="EMBL/GenBank/DDBJ databases">
        <authorList>
            <person name="King R."/>
        </authorList>
    </citation>
    <scope>NUCLEOTIDE SEQUENCE</scope>
</reference>
<proteinExistence type="predicted"/>
<keyword evidence="2" id="KW-1185">Reference proteome</keyword>
<gene>
    <name evidence="1" type="ORF">CINC_LOCUS290</name>
</gene>
<accession>A0A9N8KT38</accession>
<name>A0A9N8KT38_CHRIL</name>
<organism evidence="1 2">
    <name type="scientific">Chrysodeixis includens</name>
    <name type="common">Soybean looper</name>
    <name type="synonym">Pseudoplusia includens</name>
    <dbReference type="NCBI Taxonomy" id="689277"/>
    <lineage>
        <taxon>Eukaryota</taxon>
        <taxon>Metazoa</taxon>
        <taxon>Ecdysozoa</taxon>
        <taxon>Arthropoda</taxon>
        <taxon>Hexapoda</taxon>
        <taxon>Insecta</taxon>
        <taxon>Pterygota</taxon>
        <taxon>Neoptera</taxon>
        <taxon>Endopterygota</taxon>
        <taxon>Lepidoptera</taxon>
        <taxon>Glossata</taxon>
        <taxon>Ditrysia</taxon>
        <taxon>Noctuoidea</taxon>
        <taxon>Noctuidae</taxon>
        <taxon>Plusiinae</taxon>
        <taxon>Chrysodeixis</taxon>
    </lineage>
</organism>
<evidence type="ECO:0000313" key="2">
    <source>
        <dbReference type="Proteomes" id="UP001154114"/>
    </source>
</evidence>
<protein>
    <submittedName>
        <fullName evidence="1">Uncharacterized protein</fullName>
    </submittedName>
</protein>
<dbReference type="Proteomes" id="UP001154114">
    <property type="component" value="Chromosome 1"/>
</dbReference>
<dbReference type="AlphaFoldDB" id="A0A9N8KT38"/>